<comment type="similarity">
    <text evidence="1">Belongs to the SMC family. SbcC subfamily.</text>
</comment>
<feature type="domain" description="Rad50/SbcC-type AAA" evidence="4">
    <location>
        <begin position="20"/>
        <end position="238"/>
    </location>
</feature>
<dbReference type="Pfam" id="PF13476">
    <property type="entry name" value="AAA_23"/>
    <property type="match status" value="1"/>
</dbReference>
<reference evidence="6" key="1">
    <citation type="submission" date="2019-01" db="EMBL/GenBank/DDBJ databases">
        <title>Draft genomes of a novel of Sporanaerobacter strains.</title>
        <authorList>
            <person name="Ma S."/>
        </authorList>
    </citation>
    <scope>NUCLEOTIDE SEQUENCE [LARGE SCALE GENOMIC DNA]</scope>
    <source>
        <strain evidence="6">NJN-17</strain>
    </source>
</reference>
<dbReference type="EMBL" id="CP035282">
    <property type="protein sequence ID" value="QAT61671.1"/>
    <property type="molecule type" value="Genomic_DNA"/>
</dbReference>
<evidence type="ECO:0000256" key="1">
    <source>
        <dbReference type="ARBA" id="ARBA00006930"/>
    </source>
</evidence>
<keyword evidence="6" id="KW-1185">Reference proteome</keyword>
<evidence type="ECO:0000256" key="2">
    <source>
        <dbReference type="ARBA" id="ARBA00011322"/>
    </source>
</evidence>
<dbReference type="PANTHER" id="PTHR32114:SF2">
    <property type="entry name" value="ABC TRANSPORTER ABCH.3"/>
    <property type="match status" value="1"/>
</dbReference>
<sequence length="494" mass="57303">MLLPRLSFQEMIYDMTYIKKVILENFQSHKHTEILFDEHLNVIVGPSDQGKSAIIRGIQWALFNEPSGDFFIREGEKECSIIIYFSDNTAIKRYKSRSKNLYYYYDEFGKETIYEGFGLEVPKEIVDKIKIRKIFLSGKQSNAINISEQLEGPFLLSENTNTRANAIGRLIGVHIVDDAIKDTLKDKTNLNSLKKNNEEQYQNLSDDLKKYDYLDDLKRILDKFEIIQGSINEKQAKLEKLIGIRKDYIDCSNNIGNVKSIINRLENIDIVKEKSDRLNNCIRIYNIVNSKKVNLINIDEKINENLNILKYSSNIDEMGNILINLDDKTKKLLLLKSIDEKYRYINKNLSDSNLIIENLKTIYIVSNMTDDIEKNIHGLNNLSTIYKNLMDLDKRIEQGNNYIKKFKNISEGDLLVQNISGKLKGFNTFINVEKRYTDILSNINNTNKIIKDEKDNISLFLEEYKSLLLKLGICPLCLSKIDSKTIEKIISNYS</sequence>
<protein>
    <recommendedName>
        <fullName evidence="3">Nuclease SbcCD subunit C</fullName>
    </recommendedName>
</protein>
<dbReference type="GO" id="GO:0006302">
    <property type="term" value="P:double-strand break repair"/>
    <property type="evidence" value="ECO:0007669"/>
    <property type="project" value="InterPro"/>
</dbReference>
<comment type="subunit">
    <text evidence="2">Heterodimer of SbcC and SbcD.</text>
</comment>
<dbReference type="InterPro" id="IPR038729">
    <property type="entry name" value="Rad50/SbcC_AAA"/>
</dbReference>
<dbReference type="PANTHER" id="PTHR32114">
    <property type="entry name" value="ABC TRANSPORTER ABCH.3"/>
    <property type="match status" value="1"/>
</dbReference>
<proteinExistence type="inferred from homology"/>
<evidence type="ECO:0000313" key="6">
    <source>
        <dbReference type="Proteomes" id="UP000287969"/>
    </source>
</evidence>
<dbReference type="Proteomes" id="UP000287969">
    <property type="component" value="Chromosome"/>
</dbReference>
<dbReference type="OrthoDB" id="267455at2"/>
<dbReference type="KEGG" id="spoa:EQM13_08760"/>
<evidence type="ECO:0000313" key="5">
    <source>
        <dbReference type="EMBL" id="QAT61671.1"/>
    </source>
</evidence>
<gene>
    <name evidence="5" type="ORF">EQM13_08760</name>
</gene>
<dbReference type="AlphaFoldDB" id="A0A410QCF6"/>
<evidence type="ECO:0000259" key="4">
    <source>
        <dbReference type="Pfam" id="PF13476"/>
    </source>
</evidence>
<dbReference type="GO" id="GO:0016887">
    <property type="term" value="F:ATP hydrolysis activity"/>
    <property type="evidence" value="ECO:0007669"/>
    <property type="project" value="InterPro"/>
</dbReference>
<name>A0A410QCF6_9FIRM</name>
<evidence type="ECO:0000256" key="3">
    <source>
        <dbReference type="ARBA" id="ARBA00013368"/>
    </source>
</evidence>
<organism evidence="5 6">
    <name type="scientific">Acidilutibacter cellobiosedens</name>
    <dbReference type="NCBI Taxonomy" id="2507161"/>
    <lineage>
        <taxon>Bacteria</taxon>
        <taxon>Bacillati</taxon>
        <taxon>Bacillota</taxon>
        <taxon>Tissierellia</taxon>
        <taxon>Tissierellales</taxon>
        <taxon>Acidilutibacteraceae</taxon>
        <taxon>Acidilutibacter</taxon>
    </lineage>
</organism>
<accession>A0A410QCF6</accession>
<dbReference type="SUPFAM" id="SSF52540">
    <property type="entry name" value="P-loop containing nucleoside triphosphate hydrolases"/>
    <property type="match status" value="1"/>
</dbReference>
<dbReference type="Gene3D" id="3.40.50.300">
    <property type="entry name" value="P-loop containing nucleotide triphosphate hydrolases"/>
    <property type="match status" value="1"/>
</dbReference>
<dbReference type="InterPro" id="IPR027417">
    <property type="entry name" value="P-loop_NTPase"/>
</dbReference>